<dbReference type="GO" id="GO:0034244">
    <property type="term" value="P:negative regulation of transcription elongation by RNA polymerase II"/>
    <property type="evidence" value="ECO:0007669"/>
    <property type="project" value="InterPro"/>
</dbReference>
<dbReference type="Gramene" id="KZM98220">
    <property type="protein sequence ID" value="KZM98220"/>
    <property type="gene ID" value="DCAR_014418"/>
</dbReference>
<evidence type="ECO:0000256" key="3">
    <source>
        <dbReference type="ARBA" id="ARBA00022833"/>
    </source>
</evidence>
<dbReference type="GO" id="GO:0008270">
    <property type="term" value="F:zinc ion binding"/>
    <property type="evidence" value="ECO:0007669"/>
    <property type="project" value="UniProtKB-KW"/>
</dbReference>
<keyword evidence="4" id="KW-0805">Transcription regulation</keyword>
<proteinExistence type="predicted"/>
<feature type="domain" description="AIPP2-like SPOC-like" evidence="6">
    <location>
        <begin position="193"/>
        <end position="320"/>
    </location>
</feature>
<dbReference type="InterPro" id="IPR056280">
    <property type="entry name" value="AIPP2-like_SPOC"/>
</dbReference>
<evidence type="ECO:0000313" key="7">
    <source>
        <dbReference type="EMBL" id="KZM98220.1"/>
    </source>
</evidence>
<evidence type="ECO:0000256" key="1">
    <source>
        <dbReference type="ARBA" id="ARBA00022723"/>
    </source>
</evidence>
<sequence length="331" mass="36913">MPGLQETVCQTCGDEGFSEAIVICVKCHDAGEHRYCSPAWPKNFEDDVDWICSDCILHNAEQSISANPVCRHPNDVTEIDLRDTCIVSQKEIQIGESIDALQPCKVHLEEVHPEVDLVKSSPLVKNKRTSCLNMNIDNFQKSVHEEMPTSKDEDYLSVEVGSGETSQAITDDTSTTLEAYGVGQAQPCSEPTWRGGFSVSSDNFCTVMKLASHLSNIASTKVFEAAQQFPSVLHLDIYPRLHIWPKSFSRSEPTGGQIGMYFLPETESDECLYKSLLDRMIDEDLALVAVIDSLELLVFTSLRLPKECWRLAENYYLWGVLKKSSPLSGPL</sequence>
<keyword evidence="3" id="KW-0862">Zinc</keyword>
<dbReference type="SUPFAM" id="SSF57903">
    <property type="entry name" value="FYVE/PHD zinc finger"/>
    <property type="match status" value="1"/>
</dbReference>
<evidence type="ECO:0000259" key="6">
    <source>
        <dbReference type="Pfam" id="PF23121"/>
    </source>
</evidence>
<dbReference type="InterPro" id="IPR013083">
    <property type="entry name" value="Znf_RING/FYVE/PHD"/>
</dbReference>
<comment type="caution">
    <text evidence="7">The sequence shown here is derived from an EMBL/GenBank/DDBJ whole genome shotgun (WGS) entry which is preliminary data.</text>
</comment>
<evidence type="ECO:0000256" key="4">
    <source>
        <dbReference type="ARBA" id="ARBA00023015"/>
    </source>
</evidence>
<dbReference type="AlphaFoldDB" id="A0A162AB34"/>
<organism evidence="7">
    <name type="scientific">Daucus carota subsp. sativus</name>
    <name type="common">Carrot</name>
    <dbReference type="NCBI Taxonomy" id="79200"/>
    <lineage>
        <taxon>Eukaryota</taxon>
        <taxon>Viridiplantae</taxon>
        <taxon>Streptophyta</taxon>
        <taxon>Embryophyta</taxon>
        <taxon>Tracheophyta</taxon>
        <taxon>Spermatophyta</taxon>
        <taxon>Magnoliopsida</taxon>
        <taxon>eudicotyledons</taxon>
        <taxon>Gunneridae</taxon>
        <taxon>Pentapetalae</taxon>
        <taxon>asterids</taxon>
        <taxon>campanulids</taxon>
        <taxon>Apiales</taxon>
        <taxon>Apiaceae</taxon>
        <taxon>Apioideae</taxon>
        <taxon>Scandiceae</taxon>
        <taxon>Daucinae</taxon>
        <taxon>Daucus</taxon>
        <taxon>Daucus sect. Daucus</taxon>
    </lineage>
</organism>
<name>A0A162AB34_DAUCS</name>
<dbReference type="Pfam" id="PF23121">
    <property type="entry name" value="SPOC_AIPP2"/>
    <property type="match status" value="1"/>
</dbReference>
<dbReference type="KEGG" id="dcr:108219379"/>
<keyword evidence="2" id="KW-0863">Zinc-finger</keyword>
<evidence type="ECO:0000256" key="2">
    <source>
        <dbReference type="ARBA" id="ARBA00022771"/>
    </source>
</evidence>
<dbReference type="STRING" id="79200.A0A162AB34"/>
<keyword evidence="5" id="KW-0804">Transcription</keyword>
<dbReference type="OrthoDB" id="1932206at2759"/>
<reference evidence="7" key="1">
    <citation type="journal article" date="2016" name="Nat. Genet.">
        <title>A high-quality carrot genome assembly provides new insights into carotenoid accumulation and asterid genome evolution.</title>
        <authorList>
            <person name="Iorizzo M."/>
            <person name="Ellison S."/>
            <person name="Senalik D."/>
            <person name="Zeng P."/>
            <person name="Satapoomin P."/>
            <person name="Huang J."/>
            <person name="Bowman M."/>
            <person name="Iovene M."/>
            <person name="Sanseverino W."/>
            <person name="Cavagnaro P."/>
            <person name="Yildiz M."/>
            <person name="Macko-Podgorni A."/>
            <person name="Moranska E."/>
            <person name="Grzebelus E."/>
            <person name="Grzebelus D."/>
            <person name="Ashrafi H."/>
            <person name="Zheng Z."/>
            <person name="Cheng S."/>
            <person name="Spooner D."/>
            <person name="Van Deynze A."/>
            <person name="Simon P."/>
        </authorList>
    </citation>
    <scope>NUCLEOTIDE SEQUENCE [LARGE SCALE GENOMIC DNA]</scope>
    <source>
        <tissue evidence="7">Leaf</tissue>
    </source>
</reference>
<protein>
    <recommendedName>
        <fullName evidence="6">AIPP2-like SPOC-like domain-containing protein</fullName>
    </recommendedName>
</protein>
<dbReference type="GO" id="GO:0140566">
    <property type="term" value="F:histone reader activity"/>
    <property type="evidence" value="ECO:0007669"/>
    <property type="project" value="InterPro"/>
</dbReference>
<evidence type="ECO:0000256" key="5">
    <source>
        <dbReference type="ARBA" id="ARBA00023163"/>
    </source>
</evidence>
<dbReference type="Gene3D" id="3.30.40.10">
    <property type="entry name" value="Zinc/RING finger domain, C3HC4 (zinc finger)"/>
    <property type="match status" value="1"/>
</dbReference>
<gene>
    <name evidence="7" type="ORF">DCAR_014418</name>
</gene>
<accession>A0A162AB34</accession>
<dbReference type="PANTHER" id="PTHR33304">
    <property type="match status" value="1"/>
</dbReference>
<dbReference type="OMA" id="ECNERTQ"/>
<dbReference type="InterPro" id="IPR011011">
    <property type="entry name" value="Znf_FYVE_PHD"/>
</dbReference>
<dbReference type="EMBL" id="LNRQ01000004">
    <property type="protein sequence ID" value="KZM98220.1"/>
    <property type="molecule type" value="Genomic_DNA"/>
</dbReference>
<dbReference type="InterPro" id="IPR049914">
    <property type="entry name" value="PHD1-3/5-6"/>
</dbReference>
<dbReference type="PANTHER" id="PTHR33304:SF49">
    <property type="entry name" value="OS12G0161500 PROTEIN"/>
    <property type="match status" value="1"/>
</dbReference>
<keyword evidence="1" id="KW-0479">Metal-binding</keyword>